<dbReference type="InterPro" id="IPR003578">
    <property type="entry name" value="Small_GTPase_Rho"/>
</dbReference>
<dbReference type="STRING" id="670386.D3AW29"/>
<dbReference type="PROSITE" id="PS51419">
    <property type="entry name" value="RAB"/>
    <property type="match status" value="1"/>
</dbReference>
<dbReference type="SUPFAM" id="SSF52540">
    <property type="entry name" value="P-loop containing nucleoside triphosphate hydrolases"/>
    <property type="match status" value="1"/>
</dbReference>
<dbReference type="Pfam" id="PF00071">
    <property type="entry name" value="Ras"/>
    <property type="match status" value="1"/>
</dbReference>
<dbReference type="NCBIfam" id="TIGR00231">
    <property type="entry name" value="small_GTP"/>
    <property type="match status" value="1"/>
</dbReference>
<dbReference type="SMART" id="SM00173">
    <property type="entry name" value="RAS"/>
    <property type="match status" value="1"/>
</dbReference>
<keyword evidence="5" id="KW-0547">Nucleotide-binding</keyword>
<evidence type="ECO:0000256" key="8">
    <source>
        <dbReference type="ARBA" id="ARBA00023288"/>
    </source>
</evidence>
<keyword evidence="9" id="KW-0636">Prenylation</keyword>
<evidence type="ECO:0000256" key="9">
    <source>
        <dbReference type="ARBA" id="ARBA00023289"/>
    </source>
</evidence>
<reference evidence="11 12" key="1">
    <citation type="journal article" date="2011" name="Genome Res.">
        <title>Phylogeny-wide analysis of social amoeba genomes highlights ancient origins for complex intercellular communication.</title>
        <authorList>
            <person name="Heidel A.J."/>
            <person name="Lawal H.M."/>
            <person name="Felder M."/>
            <person name="Schilde C."/>
            <person name="Helps N.R."/>
            <person name="Tunggal B."/>
            <person name="Rivero F."/>
            <person name="John U."/>
            <person name="Schleicher M."/>
            <person name="Eichinger L."/>
            <person name="Platzer M."/>
            <person name="Noegel A.A."/>
            <person name="Schaap P."/>
            <person name="Gloeckner G."/>
        </authorList>
    </citation>
    <scope>NUCLEOTIDE SEQUENCE [LARGE SCALE GENOMIC DNA]</scope>
    <source>
        <strain evidence="12">ATCC 26659 / Pp 5 / PN500</strain>
    </source>
</reference>
<evidence type="ECO:0000256" key="6">
    <source>
        <dbReference type="ARBA" id="ARBA00023134"/>
    </source>
</evidence>
<keyword evidence="7" id="KW-0472">Membrane</keyword>
<dbReference type="PANTHER" id="PTHR24072">
    <property type="entry name" value="RHO FAMILY GTPASE"/>
    <property type="match status" value="1"/>
</dbReference>
<proteinExistence type="inferred from homology"/>
<dbReference type="CDD" id="cd00157">
    <property type="entry name" value="Rho"/>
    <property type="match status" value="1"/>
</dbReference>
<evidence type="ECO:0000256" key="2">
    <source>
        <dbReference type="ARBA" id="ARBA00010142"/>
    </source>
</evidence>
<evidence type="ECO:0000256" key="4">
    <source>
        <dbReference type="ARBA" id="ARBA00022481"/>
    </source>
</evidence>
<protein>
    <submittedName>
        <fullName evidence="11">Rho GTPase</fullName>
    </submittedName>
</protein>
<evidence type="ECO:0000313" key="12">
    <source>
        <dbReference type="Proteomes" id="UP000001396"/>
    </source>
</evidence>
<accession>D3AW29</accession>
<dbReference type="GeneID" id="31355830"/>
<evidence type="ECO:0000256" key="3">
    <source>
        <dbReference type="ARBA" id="ARBA00022475"/>
    </source>
</evidence>
<dbReference type="PROSITE" id="PS51420">
    <property type="entry name" value="RHO"/>
    <property type="match status" value="1"/>
</dbReference>
<gene>
    <name evidence="11" type="primary">racE</name>
    <name evidence="11" type="ORF">PPL_00296</name>
</gene>
<organism evidence="11 12">
    <name type="scientific">Heterostelium pallidum (strain ATCC 26659 / Pp 5 / PN500)</name>
    <name type="common">Cellular slime mold</name>
    <name type="synonym">Polysphondylium pallidum</name>
    <dbReference type="NCBI Taxonomy" id="670386"/>
    <lineage>
        <taxon>Eukaryota</taxon>
        <taxon>Amoebozoa</taxon>
        <taxon>Evosea</taxon>
        <taxon>Eumycetozoa</taxon>
        <taxon>Dictyostelia</taxon>
        <taxon>Acytosteliales</taxon>
        <taxon>Acytosteliaceae</taxon>
        <taxon>Heterostelium</taxon>
    </lineage>
</organism>
<dbReference type="InParanoid" id="D3AW29"/>
<dbReference type="SMART" id="SM00174">
    <property type="entry name" value="RHO"/>
    <property type="match status" value="1"/>
</dbReference>
<dbReference type="FunFam" id="3.40.50.300:FF:000983">
    <property type="entry name" value="Rho family GTPase"/>
    <property type="match status" value="1"/>
</dbReference>
<keyword evidence="3" id="KW-1003">Cell membrane</keyword>
<evidence type="ECO:0000256" key="1">
    <source>
        <dbReference type="ARBA" id="ARBA00004342"/>
    </source>
</evidence>
<dbReference type="GO" id="GO:0003924">
    <property type="term" value="F:GTPase activity"/>
    <property type="evidence" value="ECO:0007669"/>
    <property type="project" value="InterPro"/>
</dbReference>
<dbReference type="InterPro" id="IPR027417">
    <property type="entry name" value="P-loop_NTPase"/>
</dbReference>
<dbReference type="SMART" id="SM00175">
    <property type="entry name" value="RAB"/>
    <property type="match status" value="1"/>
</dbReference>
<evidence type="ECO:0000256" key="7">
    <source>
        <dbReference type="ARBA" id="ARBA00023136"/>
    </source>
</evidence>
<dbReference type="GO" id="GO:0008104">
    <property type="term" value="P:intracellular protein localization"/>
    <property type="evidence" value="ECO:0007669"/>
    <property type="project" value="UniProtKB-ARBA"/>
</dbReference>
<dbReference type="AlphaFoldDB" id="D3AW29"/>
<dbReference type="InterPro" id="IPR001806">
    <property type="entry name" value="Small_GTPase"/>
</dbReference>
<dbReference type="GO" id="GO:0007264">
    <property type="term" value="P:small GTPase-mediated signal transduction"/>
    <property type="evidence" value="ECO:0007669"/>
    <property type="project" value="InterPro"/>
</dbReference>
<dbReference type="SMART" id="SM00176">
    <property type="entry name" value="RAN"/>
    <property type="match status" value="1"/>
</dbReference>
<feature type="region of interest" description="Disordered" evidence="10">
    <location>
        <begin position="185"/>
        <end position="213"/>
    </location>
</feature>
<dbReference type="InterPro" id="IPR005225">
    <property type="entry name" value="Small_GTP-bd"/>
</dbReference>
<evidence type="ECO:0000256" key="10">
    <source>
        <dbReference type="SAM" id="MobiDB-lite"/>
    </source>
</evidence>
<dbReference type="OMA" id="EVNHYIP"/>
<dbReference type="FunCoup" id="D3AW29">
    <property type="interactions" value="43"/>
</dbReference>
<comment type="caution">
    <text evidence="11">The sequence shown here is derived from an EMBL/GenBank/DDBJ whole genome shotgun (WGS) entry which is preliminary data.</text>
</comment>
<keyword evidence="6" id="KW-0342">GTP-binding</keyword>
<keyword evidence="12" id="KW-1185">Reference proteome</keyword>
<dbReference type="GO" id="GO:0000281">
    <property type="term" value="P:mitotic cytokinesis"/>
    <property type="evidence" value="ECO:0007669"/>
    <property type="project" value="UniProtKB-ARBA"/>
</dbReference>
<dbReference type="PROSITE" id="PS51421">
    <property type="entry name" value="RAS"/>
    <property type="match status" value="1"/>
</dbReference>
<keyword evidence="8" id="KW-0449">Lipoprotein</keyword>
<dbReference type="EMBL" id="ADBJ01000002">
    <property type="protein sequence ID" value="EFA86502.1"/>
    <property type="molecule type" value="Genomic_DNA"/>
</dbReference>
<dbReference type="GO" id="GO:0005886">
    <property type="term" value="C:plasma membrane"/>
    <property type="evidence" value="ECO:0007669"/>
    <property type="project" value="UniProtKB-SubCell"/>
</dbReference>
<name>D3AW29_HETP5</name>
<evidence type="ECO:0000256" key="5">
    <source>
        <dbReference type="ARBA" id="ARBA00022741"/>
    </source>
</evidence>
<sequence>MAEESGATRVKLVVVGDGAVGKTCLLISYARNEFPVEYVPTVFENYTATTKRGNEDIKIHLWDTAGQEEYDRLRPLSYPGADVVLLCFSTISQASYESIRDRWAPEVKHYIEDVPRILVGTKIDLREAQHPDPNSGKFEPVTADMGLSMAKQIGAKQYLEVSAKSHQGLNEIFNTAIDLVLESRGMEKKSEQPGAASTEKGKDKPKKKEKKSGFSCSKLIQICDR</sequence>
<comment type="subcellular location">
    <subcellularLocation>
        <location evidence="1">Cell membrane</location>
        <topology evidence="1">Lipid-anchor</topology>
        <orientation evidence="1">Cytoplasmic side</orientation>
    </subcellularLocation>
</comment>
<evidence type="ECO:0000313" key="11">
    <source>
        <dbReference type="EMBL" id="EFA86502.1"/>
    </source>
</evidence>
<dbReference type="GO" id="GO:0005525">
    <property type="term" value="F:GTP binding"/>
    <property type="evidence" value="ECO:0007669"/>
    <property type="project" value="UniProtKB-KW"/>
</dbReference>
<dbReference type="Gene3D" id="3.40.50.300">
    <property type="entry name" value="P-loop containing nucleotide triphosphate hydrolases"/>
    <property type="match status" value="1"/>
</dbReference>
<dbReference type="RefSeq" id="XP_020438607.1">
    <property type="nucleotide sequence ID" value="XM_020571333.1"/>
</dbReference>
<keyword evidence="4" id="KW-0488">Methylation</keyword>
<dbReference type="Proteomes" id="UP000001396">
    <property type="component" value="Unassembled WGS sequence"/>
</dbReference>
<comment type="similarity">
    <text evidence="2">Belongs to the small GTPase superfamily. Rho family.</text>
</comment>
<dbReference type="PRINTS" id="PR00449">
    <property type="entry name" value="RASTRNSFRMNG"/>
</dbReference>